<dbReference type="GeneID" id="95495289"/>
<dbReference type="Proteomes" id="UP001432312">
    <property type="component" value="Chromosome"/>
</dbReference>
<evidence type="ECO:0000256" key="1">
    <source>
        <dbReference type="SAM" id="MobiDB-lite"/>
    </source>
</evidence>
<feature type="compositionally biased region" description="Basic and acidic residues" evidence="1">
    <location>
        <begin position="22"/>
        <end position="33"/>
    </location>
</feature>
<gene>
    <name evidence="2" type="ORF">OHA91_04600</name>
</gene>
<accession>A0ABZ1Q576</accession>
<feature type="region of interest" description="Disordered" evidence="1">
    <location>
        <begin position="15"/>
        <end position="58"/>
    </location>
</feature>
<dbReference type="RefSeq" id="WP_328738652.1">
    <property type="nucleotide sequence ID" value="NZ_CP108036.1"/>
</dbReference>
<evidence type="ECO:0000313" key="2">
    <source>
        <dbReference type="EMBL" id="WUN77843.1"/>
    </source>
</evidence>
<feature type="compositionally biased region" description="Low complexity" evidence="1">
    <location>
        <begin position="45"/>
        <end position="58"/>
    </location>
</feature>
<organism evidence="2 3">
    <name type="scientific">Streptomyces erythrochromogenes</name>
    <dbReference type="NCBI Taxonomy" id="285574"/>
    <lineage>
        <taxon>Bacteria</taxon>
        <taxon>Bacillati</taxon>
        <taxon>Actinomycetota</taxon>
        <taxon>Actinomycetes</taxon>
        <taxon>Kitasatosporales</taxon>
        <taxon>Streptomycetaceae</taxon>
        <taxon>Streptomyces</taxon>
    </lineage>
</organism>
<keyword evidence="3" id="KW-1185">Reference proteome</keyword>
<protein>
    <submittedName>
        <fullName evidence="2">Uncharacterized protein</fullName>
    </submittedName>
</protein>
<proteinExistence type="predicted"/>
<evidence type="ECO:0000313" key="3">
    <source>
        <dbReference type="Proteomes" id="UP001432312"/>
    </source>
</evidence>
<reference evidence="2" key="1">
    <citation type="submission" date="2022-10" db="EMBL/GenBank/DDBJ databases">
        <title>The complete genomes of actinobacterial strains from the NBC collection.</title>
        <authorList>
            <person name="Joergensen T.S."/>
            <person name="Alvarez Arevalo M."/>
            <person name="Sterndorff E.B."/>
            <person name="Faurdal D."/>
            <person name="Vuksanovic O."/>
            <person name="Mourched A.-S."/>
            <person name="Charusanti P."/>
            <person name="Shaw S."/>
            <person name="Blin K."/>
            <person name="Weber T."/>
        </authorList>
    </citation>
    <scope>NUCLEOTIDE SEQUENCE</scope>
    <source>
        <strain evidence="2">NBC_00303</strain>
    </source>
</reference>
<dbReference type="EMBL" id="CP108036">
    <property type="protein sequence ID" value="WUN77843.1"/>
    <property type="molecule type" value="Genomic_DNA"/>
</dbReference>
<name>A0ABZ1Q576_9ACTN</name>
<sequence>MTVAMVWRFGLIALPAAPPKAGDPEGRAGRDLDLTGEPGRGGSGVPVAPEPRAAAPGR</sequence>